<keyword evidence="5" id="KW-0288">FMN</keyword>
<keyword evidence="8" id="KW-0408">Iron</keyword>
<dbReference type="GO" id="GO:0010181">
    <property type="term" value="F:FMN binding"/>
    <property type="evidence" value="ECO:0007669"/>
    <property type="project" value="InterPro"/>
</dbReference>
<comment type="similarity">
    <text evidence="3">In the N-terminal section; belongs to the NADH:flavin oxidoreductase/NADH oxidase family.</text>
</comment>
<reference evidence="12" key="1">
    <citation type="journal article" date="2015" name="Proc. Natl. Acad. Sci. U.S.A.">
        <title>Networks of energetic and metabolic interactions define dynamics in microbial communities.</title>
        <authorList>
            <person name="Embree M."/>
            <person name="Liu J.K."/>
            <person name="Al-Bassam M.M."/>
            <person name="Zengler K."/>
        </authorList>
    </citation>
    <scope>NUCLEOTIDE SEQUENCE</scope>
</reference>
<evidence type="ECO:0000313" key="12">
    <source>
        <dbReference type="EMBL" id="KUG05064.1"/>
    </source>
</evidence>
<evidence type="ECO:0000256" key="4">
    <source>
        <dbReference type="ARBA" id="ARBA00022630"/>
    </source>
</evidence>
<accession>A0A0W8E8U8</accession>
<evidence type="ECO:0000256" key="8">
    <source>
        <dbReference type="ARBA" id="ARBA00023004"/>
    </source>
</evidence>
<dbReference type="GO" id="GO:0046872">
    <property type="term" value="F:metal ion binding"/>
    <property type="evidence" value="ECO:0007669"/>
    <property type="project" value="UniProtKB-KW"/>
</dbReference>
<comment type="cofactor">
    <cofactor evidence="1">
        <name>FMN</name>
        <dbReference type="ChEBI" id="CHEBI:58210"/>
    </cofactor>
</comment>
<dbReference type="EC" id="1.3.1.34" evidence="12"/>
<evidence type="ECO:0000259" key="11">
    <source>
        <dbReference type="Pfam" id="PF07992"/>
    </source>
</evidence>
<protein>
    <submittedName>
        <fullName evidence="12">2,4-dienoyl-coa reductase</fullName>
        <ecNumber evidence="12">1.3.1.34</ecNumber>
    </submittedName>
</protein>
<evidence type="ECO:0000256" key="2">
    <source>
        <dbReference type="ARBA" id="ARBA00001966"/>
    </source>
</evidence>
<evidence type="ECO:0000259" key="10">
    <source>
        <dbReference type="Pfam" id="PF00724"/>
    </source>
</evidence>
<dbReference type="PANTHER" id="PTHR42917:SF2">
    <property type="entry name" value="2,4-DIENOYL-COA REDUCTASE [(2E)-ENOYL-COA-PRODUCING]"/>
    <property type="match status" value="1"/>
</dbReference>
<gene>
    <name evidence="12" type="ORF">ASZ90_017553</name>
</gene>
<dbReference type="CDD" id="cd02803">
    <property type="entry name" value="OYE_like_FMN_family"/>
    <property type="match status" value="1"/>
</dbReference>
<dbReference type="Gene3D" id="3.50.50.60">
    <property type="entry name" value="FAD/NAD(P)-binding domain"/>
    <property type="match status" value="1"/>
</dbReference>
<name>A0A0W8E8U8_9ZZZZ</name>
<evidence type="ECO:0000256" key="5">
    <source>
        <dbReference type="ARBA" id="ARBA00022643"/>
    </source>
</evidence>
<dbReference type="PRINTS" id="PR00368">
    <property type="entry name" value="FADPNR"/>
</dbReference>
<proteinExistence type="inferred from homology"/>
<keyword evidence="9" id="KW-0411">Iron-sulfur</keyword>
<dbReference type="SUPFAM" id="SSF51395">
    <property type="entry name" value="FMN-linked oxidoreductases"/>
    <property type="match status" value="1"/>
</dbReference>
<evidence type="ECO:0000256" key="1">
    <source>
        <dbReference type="ARBA" id="ARBA00001917"/>
    </source>
</evidence>
<keyword evidence="7 12" id="KW-0560">Oxidoreductase</keyword>
<dbReference type="SUPFAM" id="SSF51905">
    <property type="entry name" value="FAD/NAD(P)-binding domain"/>
    <property type="match status" value="1"/>
</dbReference>
<dbReference type="InterPro" id="IPR051793">
    <property type="entry name" value="NADH:flavin_oxidoreductase"/>
</dbReference>
<dbReference type="InterPro" id="IPR036188">
    <property type="entry name" value="FAD/NAD-bd_sf"/>
</dbReference>
<dbReference type="GO" id="GO:0008670">
    <property type="term" value="F:2,4-dienoyl-CoA reductase (NADPH) activity"/>
    <property type="evidence" value="ECO:0007669"/>
    <property type="project" value="UniProtKB-EC"/>
</dbReference>
<sequence>MNRYAHILKPVRIKSMDLDNRVVMPPITTMMANRDNSVSEANLAYLKRVAASGAGLIFTEVAAVHPDGIEGPGMLGIYDDRFISGLSKLVSEVHKQDRKVMVQIYHVGRESKYQLEHGRAVAPSAVAGIFKMIPREMDQDDIGEVILCFGQAAVRARAAGFDGVELHAAHGYLLMQFLSGLSNYRLDKYGGNFIERSRFILEVIREVRKQVGQDFPISLRISAEEYAVGGYTIEDMLEIIHLLVEAGIDMIHTSFGTQGSPGGIVCPTIEYQPGFNAQLAARIKSVVDIPVIAVGRYTNLLDAEKTLARGDADLVAFGRQHLADPNFFRNALQGKEDATVECLACNQGCIERLYKGKGIRCAINPVTGQELIYPERAKGKLRKVLVVGAGPAGLTAAFQAARLGHQVVLAEETANIGGQVTLAARVPFKDAYGRWIKKLTESAVREGVDIKLGQAADLDFIRDQAADVVIIAAGARNLRPAIPGVDHPHVIEAWQVLQGKAELTDYTVIIGGGLVGMETADYLRAHGIFEVMVIEARPRSPVKISNGHGYMLHQRLEEAGYRVCLDTRVIRIDSDMVIVEKSGREKILSPVKQVIIAAGSSSCNALGNVLEQANISYHLIGDALRPRSILKAVEEGAHAAWSIQ</sequence>
<evidence type="ECO:0000256" key="3">
    <source>
        <dbReference type="ARBA" id="ARBA00011048"/>
    </source>
</evidence>
<organism evidence="12">
    <name type="scientific">hydrocarbon metagenome</name>
    <dbReference type="NCBI Taxonomy" id="938273"/>
    <lineage>
        <taxon>unclassified sequences</taxon>
        <taxon>metagenomes</taxon>
        <taxon>ecological metagenomes</taxon>
    </lineage>
</organism>
<dbReference type="InterPro" id="IPR013785">
    <property type="entry name" value="Aldolase_TIM"/>
</dbReference>
<feature type="domain" description="NADH:flavin oxidoreductase/NADH oxidase N-terminal" evidence="10">
    <location>
        <begin position="7"/>
        <end position="336"/>
    </location>
</feature>
<dbReference type="Pfam" id="PF00724">
    <property type="entry name" value="Oxidored_FMN"/>
    <property type="match status" value="1"/>
</dbReference>
<evidence type="ECO:0000256" key="6">
    <source>
        <dbReference type="ARBA" id="ARBA00022723"/>
    </source>
</evidence>
<dbReference type="InterPro" id="IPR023753">
    <property type="entry name" value="FAD/NAD-binding_dom"/>
</dbReference>
<comment type="caution">
    <text evidence="12">The sequence shown here is derived from an EMBL/GenBank/DDBJ whole genome shotgun (WGS) entry which is preliminary data.</text>
</comment>
<evidence type="ECO:0000256" key="7">
    <source>
        <dbReference type="ARBA" id="ARBA00023002"/>
    </source>
</evidence>
<dbReference type="Gene3D" id="3.20.20.70">
    <property type="entry name" value="Aldolase class I"/>
    <property type="match status" value="1"/>
</dbReference>
<dbReference type="InterPro" id="IPR001155">
    <property type="entry name" value="OxRdtase_FMN_N"/>
</dbReference>
<dbReference type="PRINTS" id="PR00469">
    <property type="entry name" value="PNDRDTASEII"/>
</dbReference>
<dbReference type="EMBL" id="LNQE01001831">
    <property type="protein sequence ID" value="KUG05064.1"/>
    <property type="molecule type" value="Genomic_DNA"/>
</dbReference>
<dbReference type="AlphaFoldDB" id="A0A0W8E8U8"/>
<dbReference type="GO" id="GO:0051536">
    <property type="term" value="F:iron-sulfur cluster binding"/>
    <property type="evidence" value="ECO:0007669"/>
    <property type="project" value="UniProtKB-KW"/>
</dbReference>
<dbReference type="PANTHER" id="PTHR42917">
    <property type="entry name" value="2,4-DIENOYL-COA REDUCTASE"/>
    <property type="match status" value="1"/>
</dbReference>
<keyword evidence="4" id="KW-0285">Flavoprotein</keyword>
<keyword evidence="6" id="KW-0479">Metal-binding</keyword>
<dbReference type="Pfam" id="PF07992">
    <property type="entry name" value="Pyr_redox_2"/>
    <property type="match status" value="1"/>
</dbReference>
<comment type="cofactor">
    <cofactor evidence="2">
        <name>[4Fe-4S] cluster</name>
        <dbReference type="ChEBI" id="CHEBI:49883"/>
    </cofactor>
</comment>
<dbReference type="Gene3D" id="3.40.50.720">
    <property type="entry name" value="NAD(P)-binding Rossmann-like Domain"/>
    <property type="match status" value="1"/>
</dbReference>
<feature type="domain" description="FAD/NAD(P)-binding" evidence="11">
    <location>
        <begin position="383"/>
        <end position="604"/>
    </location>
</feature>
<evidence type="ECO:0000256" key="9">
    <source>
        <dbReference type="ARBA" id="ARBA00023014"/>
    </source>
</evidence>